<dbReference type="SMART" id="SM00220">
    <property type="entry name" value="S_TKc"/>
    <property type="match status" value="1"/>
</dbReference>
<evidence type="ECO:0000259" key="10">
    <source>
        <dbReference type="PROSITE" id="PS50011"/>
    </source>
</evidence>
<evidence type="ECO:0000313" key="11">
    <source>
        <dbReference type="EMBL" id="KAG5461028.1"/>
    </source>
</evidence>
<evidence type="ECO:0000256" key="1">
    <source>
        <dbReference type="ARBA" id="ARBA00012513"/>
    </source>
</evidence>
<accession>A0A8H7ZXY4</accession>
<name>A0A8H7ZXY4_9FUNG</name>
<keyword evidence="2" id="KW-0723">Serine/threonine-protein kinase</keyword>
<evidence type="ECO:0000256" key="2">
    <source>
        <dbReference type="ARBA" id="ARBA00022527"/>
    </source>
</evidence>
<feature type="compositionally biased region" description="Basic and acidic residues" evidence="9">
    <location>
        <begin position="284"/>
        <end position="293"/>
    </location>
</feature>
<dbReference type="EMBL" id="JAEFCI010004307">
    <property type="protein sequence ID" value="KAG5461028.1"/>
    <property type="molecule type" value="Genomic_DNA"/>
</dbReference>
<feature type="non-terminal residue" evidence="11">
    <location>
        <position position="293"/>
    </location>
</feature>
<comment type="caution">
    <text evidence="11">The sequence shown here is derived from an EMBL/GenBank/DDBJ whole genome shotgun (WGS) entry which is preliminary data.</text>
</comment>
<dbReference type="PANTHER" id="PTHR44899">
    <property type="entry name" value="CAMK FAMILY PROTEIN KINASE"/>
    <property type="match status" value="1"/>
</dbReference>
<evidence type="ECO:0000256" key="7">
    <source>
        <dbReference type="ARBA" id="ARBA00047899"/>
    </source>
</evidence>
<dbReference type="InterPro" id="IPR008271">
    <property type="entry name" value="Ser/Thr_kinase_AS"/>
</dbReference>
<keyword evidence="4" id="KW-0547">Nucleotide-binding</keyword>
<reference evidence="11 12" key="1">
    <citation type="journal article" name="Sci. Rep.">
        <title>Genome-scale phylogenetic analyses confirm Olpidium as the closest living zoosporic fungus to the non-flagellated, terrestrial fungi.</title>
        <authorList>
            <person name="Chang Y."/>
            <person name="Rochon D."/>
            <person name="Sekimoto S."/>
            <person name="Wang Y."/>
            <person name="Chovatia M."/>
            <person name="Sandor L."/>
            <person name="Salamov A."/>
            <person name="Grigoriev I.V."/>
            <person name="Stajich J.E."/>
            <person name="Spatafora J.W."/>
        </authorList>
    </citation>
    <scope>NUCLEOTIDE SEQUENCE [LARGE SCALE GENOMIC DNA]</scope>
    <source>
        <strain evidence="11">S191</strain>
    </source>
</reference>
<feature type="domain" description="Protein kinase" evidence="10">
    <location>
        <begin position="1"/>
        <end position="246"/>
    </location>
</feature>
<gene>
    <name evidence="11" type="ORF">BJ554DRAFT_6848</name>
</gene>
<keyword evidence="3" id="KW-0808">Transferase</keyword>
<dbReference type="Pfam" id="PF00069">
    <property type="entry name" value="Pkinase"/>
    <property type="match status" value="1"/>
</dbReference>
<dbReference type="PROSITE" id="PS50011">
    <property type="entry name" value="PROTEIN_KINASE_DOM"/>
    <property type="match status" value="1"/>
</dbReference>
<dbReference type="PROSITE" id="PS00108">
    <property type="entry name" value="PROTEIN_KINASE_ST"/>
    <property type="match status" value="1"/>
</dbReference>
<dbReference type="Proteomes" id="UP000673691">
    <property type="component" value="Unassembled WGS sequence"/>
</dbReference>
<dbReference type="AlphaFoldDB" id="A0A8H7ZXY4"/>
<evidence type="ECO:0000256" key="8">
    <source>
        <dbReference type="ARBA" id="ARBA00048679"/>
    </source>
</evidence>
<evidence type="ECO:0000313" key="12">
    <source>
        <dbReference type="Proteomes" id="UP000673691"/>
    </source>
</evidence>
<evidence type="ECO:0000256" key="3">
    <source>
        <dbReference type="ARBA" id="ARBA00022679"/>
    </source>
</evidence>
<feature type="non-terminal residue" evidence="11">
    <location>
        <position position="1"/>
    </location>
</feature>
<protein>
    <recommendedName>
        <fullName evidence="1">non-specific serine/threonine protein kinase</fullName>
        <ecNumber evidence="1">2.7.11.1</ecNumber>
    </recommendedName>
</protein>
<dbReference type="Gene3D" id="1.10.510.10">
    <property type="entry name" value="Transferase(Phosphotransferase) domain 1"/>
    <property type="match status" value="2"/>
</dbReference>
<evidence type="ECO:0000256" key="5">
    <source>
        <dbReference type="ARBA" id="ARBA00022777"/>
    </source>
</evidence>
<keyword evidence="12" id="KW-1185">Reference proteome</keyword>
<keyword evidence="5" id="KW-0418">Kinase</keyword>
<evidence type="ECO:0000256" key="4">
    <source>
        <dbReference type="ARBA" id="ARBA00022741"/>
    </source>
</evidence>
<evidence type="ECO:0000256" key="6">
    <source>
        <dbReference type="ARBA" id="ARBA00022840"/>
    </source>
</evidence>
<dbReference type="OrthoDB" id="346907at2759"/>
<dbReference type="GO" id="GO:0005524">
    <property type="term" value="F:ATP binding"/>
    <property type="evidence" value="ECO:0007669"/>
    <property type="project" value="UniProtKB-KW"/>
</dbReference>
<organism evidence="11 12">
    <name type="scientific">Olpidium bornovanus</name>
    <dbReference type="NCBI Taxonomy" id="278681"/>
    <lineage>
        <taxon>Eukaryota</taxon>
        <taxon>Fungi</taxon>
        <taxon>Fungi incertae sedis</taxon>
        <taxon>Olpidiomycota</taxon>
        <taxon>Olpidiomycotina</taxon>
        <taxon>Olpidiomycetes</taxon>
        <taxon>Olpidiales</taxon>
        <taxon>Olpidiaceae</taxon>
        <taxon>Olpidium</taxon>
    </lineage>
</organism>
<dbReference type="EC" id="2.7.11.1" evidence="1"/>
<keyword evidence="6" id="KW-0067">ATP-binding</keyword>
<dbReference type="InterPro" id="IPR051131">
    <property type="entry name" value="NEK_Ser/Thr_kinase_NIMA"/>
</dbReference>
<proteinExistence type="predicted"/>
<feature type="region of interest" description="Disordered" evidence="9">
    <location>
        <begin position="266"/>
        <end position="293"/>
    </location>
</feature>
<dbReference type="InterPro" id="IPR000719">
    <property type="entry name" value="Prot_kinase_dom"/>
</dbReference>
<comment type="catalytic activity">
    <reaction evidence="8">
        <text>L-seryl-[protein] + ATP = O-phospho-L-seryl-[protein] + ADP + H(+)</text>
        <dbReference type="Rhea" id="RHEA:17989"/>
        <dbReference type="Rhea" id="RHEA-COMP:9863"/>
        <dbReference type="Rhea" id="RHEA-COMP:11604"/>
        <dbReference type="ChEBI" id="CHEBI:15378"/>
        <dbReference type="ChEBI" id="CHEBI:29999"/>
        <dbReference type="ChEBI" id="CHEBI:30616"/>
        <dbReference type="ChEBI" id="CHEBI:83421"/>
        <dbReference type="ChEBI" id="CHEBI:456216"/>
        <dbReference type="EC" id="2.7.11.1"/>
    </reaction>
</comment>
<comment type="catalytic activity">
    <reaction evidence="7">
        <text>L-threonyl-[protein] + ATP = O-phospho-L-threonyl-[protein] + ADP + H(+)</text>
        <dbReference type="Rhea" id="RHEA:46608"/>
        <dbReference type="Rhea" id="RHEA-COMP:11060"/>
        <dbReference type="Rhea" id="RHEA-COMP:11605"/>
        <dbReference type="ChEBI" id="CHEBI:15378"/>
        <dbReference type="ChEBI" id="CHEBI:30013"/>
        <dbReference type="ChEBI" id="CHEBI:30616"/>
        <dbReference type="ChEBI" id="CHEBI:61977"/>
        <dbReference type="ChEBI" id="CHEBI:456216"/>
        <dbReference type="EC" id="2.7.11.1"/>
    </reaction>
</comment>
<evidence type="ECO:0000256" key="9">
    <source>
        <dbReference type="SAM" id="MobiDB-lite"/>
    </source>
</evidence>
<dbReference type="InterPro" id="IPR011009">
    <property type="entry name" value="Kinase-like_dom_sf"/>
</dbReference>
<dbReference type="GO" id="GO:0004674">
    <property type="term" value="F:protein serine/threonine kinase activity"/>
    <property type="evidence" value="ECO:0007669"/>
    <property type="project" value="UniProtKB-KW"/>
</dbReference>
<sequence length="293" mass="32799">RTYRRTLLFCQQRCWRPHREIIANYFFSQEVLNLFCQISLALHHIHACNILHRDLKTTNILISGTGVNKVLKIGDFGISKQLGSKSKADTVVGTPSYISPELCEGKRYACELRPQKRRLGSGLHTVRDCDAEGGSPWSFSIFFRRLAVHLTFACWTHSASRIFCDLKEVVRSIEKNRIAFSLTAPNPSRSRPLQNLLALVLKIMRGSYEPLSSKYSRDLDSLLQSLINLNPSQRPDMTAVISAPFLQAHIIDTQLSMGRVNPVCAPPLTPPPAKSPAAQAGRKPKPEARIVEG</sequence>
<dbReference type="SUPFAM" id="SSF56112">
    <property type="entry name" value="Protein kinase-like (PK-like)"/>
    <property type="match status" value="1"/>
</dbReference>